<evidence type="ECO:0000256" key="2">
    <source>
        <dbReference type="ARBA" id="ARBA00023125"/>
    </source>
</evidence>
<gene>
    <name evidence="5" type="ORF">VIN01S_29540</name>
</gene>
<keyword evidence="3" id="KW-0804">Transcription</keyword>
<dbReference type="AlphaFoldDB" id="A0A4Y3HZK6"/>
<proteinExistence type="predicted"/>
<accession>A0A4Y3HZK6</accession>
<dbReference type="GO" id="GO:0003700">
    <property type="term" value="F:DNA-binding transcription factor activity"/>
    <property type="evidence" value="ECO:0007669"/>
    <property type="project" value="InterPro"/>
</dbReference>
<evidence type="ECO:0000313" key="5">
    <source>
        <dbReference type="EMBL" id="GEA52150.1"/>
    </source>
</evidence>
<organism evidence="5 6">
    <name type="scientific">Vibrio inusitatus NBRC 102082</name>
    <dbReference type="NCBI Taxonomy" id="1219070"/>
    <lineage>
        <taxon>Bacteria</taxon>
        <taxon>Pseudomonadati</taxon>
        <taxon>Pseudomonadota</taxon>
        <taxon>Gammaproteobacteria</taxon>
        <taxon>Vibrionales</taxon>
        <taxon>Vibrionaceae</taxon>
        <taxon>Vibrio</taxon>
    </lineage>
</organism>
<dbReference type="SUPFAM" id="SSF46689">
    <property type="entry name" value="Homeodomain-like"/>
    <property type="match status" value="2"/>
</dbReference>
<keyword evidence="2" id="KW-0238">DNA-binding</keyword>
<dbReference type="OrthoDB" id="9816011at2"/>
<dbReference type="PANTHER" id="PTHR43280:SF27">
    <property type="entry name" value="TRANSCRIPTIONAL REGULATOR MTLR"/>
    <property type="match status" value="1"/>
</dbReference>
<evidence type="ECO:0000256" key="3">
    <source>
        <dbReference type="ARBA" id="ARBA00023163"/>
    </source>
</evidence>
<name>A0A4Y3HZK6_9VIBR</name>
<keyword evidence="6" id="KW-1185">Reference proteome</keyword>
<feature type="domain" description="HTH araC/xylS-type" evidence="4">
    <location>
        <begin position="190"/>
        <end position="288"/>
    </location>
</feature>
<comment type="caution">
    <text evidence="5">The sequence shown here is derived from an EMBL/GenBank/DDBJ whole genome shotgun (WGS) entry which is preliminary data.</text>
</comment>
<evidence type="ECO:0000313" key="6">
    <source>
        <dbReference type="Proteomes" id="UP000318717"/>
    </source>
</evidence>
<dbReference type="PROSITE" id="PS01124">
    <property type="entry name" value="HTH_ARAC_FAMILY_2"/>
    <property type="match status" value="1"/>
</dbReference>
<dbReference type="InterPro" id="IPR009057">
    <property type="entry name" value="Homeodomain-like_sf"/>
</dbReference>
<dbReference type="Gene3D" id="1.10.10.60">
    <property type="entry name" value="Homeodomain-like"/>
    <property type="match status" value="2"/>
</dbReference>
<dbReference type="InterPro" id="IPR018060">
    <property type="entry name" value="HTH_AraC"/>
</dbReference>
<keyword evidence="1" id="KW-0805">Transcription regulation</keyword>
<evidence type="ECO:0000256" key="1">
    <source>
        <dbReference type="ARBA" id="ARBA00023015"/>
    </source>
</evidence>
<reference evidence="5 6" key="1">
    <citation type="submission" date="2019-06" db="EMBL/GenBank/DDBJ databases">
        <title>Whole genome shotgun sequence of Vibrio inusitatus NBRC 102082.</title>
        <authorList>
            <person name="Hosoyama A."/>
            <person name="Uohara A."/>
            <person name="Ohji S."/>
            <person name="Ichikawa N."/>
        </authorList>
    </citation>
    <scope>NUCLEOTIDE SEQUENCE [LARGE SCALE GENOMIC DNA]</scope>
    <source>
        <strain evidence="5 6">NBRC 102082</strain>
    </source>
</reference>
<dbReference type="Pfam" id="PF12833">
    <property type="entry name" value="HTH_18"/>
    <property type="match status" value="1"/>
</dbReference>
<dbReference type="EMBL" id="BJLF01000016">
    <property type="protein sequence ID" value="GEA52150.1"/>
    <property type="molecule type" value="Genomic_DNA"/>
</dbReference>
<dbReference type="PANTHER" id="PTHR43280">
    <property type="entry name" value="ARAC-FAMILY TRANSCRIPTIONAL REGULATOR"/>
    <property type="match status" value="1"/>
</dbReference>
<evidence type="ECO:0000259" key="4">
    <source>
        <dbReference type="PROSITE" id="PS01124"/>
    </source>
</evidence>
<dbReference type="SMART" id="SM00342">
    <property type="entry name" value="HTH_ARAC"/>
    <property type="match status" value="1"/>
</dbReference>
<sequence length="290" mass="33696">MVDRVKLEKVPQRQGASWRCLATWNCEGLCERHYHHEYELVLHRNTAGKGSIGHYEGVVEHNSLWLIAPNTPHAFNCQSDSKDKPAQRISVWFKREWLANMMFNCIELRKLEALLKRAQKGICLSKETAERVYRVVSKLDNITHIEQLASLITLLGIISEDKQATTLLSFARDSASDHKANKIHTAEKIEKLSHFIDSNYHKPITLGDLAKHLCTSESSIHRMFEAHFRESFSQYLKKFRLNHAAELLVQTKQPIQLIAENVGYHNQANFNRLFKQYKQMTPRQYRVQFG</sequence>
<protein>
    <submittedName>
        <fullName evidence="5">AraC family transcriptional regulator</fullName>
    </submittedName>
</protein>
<dbReference type="Proteomes" id="UP000318717">
    <property type="component" value="Unassembled WGS sequence"/>
</dbReference>
<dbReference type="GO" id="GO:0043565">
    <property type="term" value="F:sequence-specific DNA binding"/>
    <property type="evidence" value="ECO:0007669"/>
    <property type="project" value="InterPro"/>
</dbReference>